<dbReference type="SUPFAM" id="SSF56281">
    <property type="entry name" value="Metallo-hydrolase/oxidoreductase"/>
    <property type="match status" value="1"/>
</dbReference>
<protein>
    <recommendedName>
        <fullName evidence="1">Metallo-beta-lactamase domain-containing protein</fullName>
    </recommendedName>
</protein>
<dbReference type="EMBL" id="UINC01051889">
    <property type="protein sequence ID" value="SVB66576.1"/>
    <property type="molecule type" value="Genomic_DNA"/>
</dbReference>
<dbReference type="InterPro" id="IPR036866">
    <property type="entry name" value="RibonucZ/Hydroxyglut_hydro"/>
</dbReference>
<feature type="non-terminal residue" evidence="2">
    <location>
        <position position="267"/>
    </location>
</feature>
<dbReference type="InterPro" id="IPR050855">
    <property type="entry name" value="NDM-1-like"/>
</dbReference>
<name>A0A382FU14_9ZZZZ</name>
<sequence>MFYHSHNRIFFMACLFFWLGISHAQRQPPVLSEMAVEPFQIFDNFYFVGTGDVGSYVMKTDAGLILIDTLYGMEYVGYLVENMRKLGLDISDTKYVLILQGHWDHYGGARELQDEYTSAVFGAAEEDWMMIESDLGDRAPQRDLVIEDGDTLTLGELTIHFEHTPGHTPGTISMRFPVFDNGQRHEVHFHGGSALRSDDPEVARRFLADFERIKEIPGIEVQISNHARIHAQGVDNIFERAERLAARQPGDPHPWVAPDEFEAWLDE</sequence>
<evidence type="ECO:0000313" key="2">
    <source>
        <dbReference type="EMBL" id="SVB66576.1"/>
    </source>
</evidence>
<dbReference type="SMART" id="SM00849">
    <property type="entry name" value="Lactamase_B"/>
    <property type="match status" value="1"/>
</dbReference>
<dbReference type="AlphaFoldDB" id="A0A382FU14"/>
<evidence type="ECO:0000259" key="1">
    <source>
        <dbReference type="SMART" id="SM00849"/>
    </source>
</evidence>
<feature type="domain" description="Metallo-beta-lactamase" evidence="1">
    <location>
        <begin position="52"/>
        <end position="226"/>
    </location>
</feature>
<dbReference type="Gene3D" id="3.60.15.10">
    <property type="entry name" value="Ribonuclease Z/Hydroxyacylglutathione hydrolase-like"/>
    <property type="match status" value="1"/>
</dbReference>
<accession>A0A382FU14</accession>
<reference evidence="2" key="1">
    <citation type="submission" date="2018-05" db="EMBL/GenBank/DDBJ databases">
        <authorList>
            <person name="Lanie J.A."/>
            <person name="Ng W.-L."/>
            <person name="Kazmierczak K.M."/>
            <person name="Andrzejewski T.M."/>
            <person name="Davidsen T.M."/>
            <person name="Wayne K.J."/>
            <person name="Tettelin H."/>
            <person name="Glass J.I."/>
            <person name="Rusch D."/>
            <person name="Podicherti R."/>
            <person name="Tsui H.-C.T."/>
            <person name="Winkler M.E."/>
        </authorList>
    </citation>
    <scope>NUCLEOTIDE SEQUENCE</scope>
</reference>
<dbReference type="PANTHER" id="PTHR42951">
    <property type="entry name" value="METALLO-BETA-LACTAMASE DOMAIN-CONTAINING"/>
    <property type="match status" value="1"/>
</dbReference>
<gene>
    <name evidence="2" type="ORF">METZ01_LOCUS219430</name>
</gene>
<dbReference type="InterPro" id="IPR001279">
    <property type="entry name" value="Metallo-B-lactamas"/>
</dbReference>
<organism evidence="2">
    <name type="scientific">marine metagenome</name>
    <dbReference type="NCBI Taxonomy" id="408172"/>
    <lineage>
        <taxon>unclassified sequences</taxon>
        <taxon>metagenomes</taxon>
        <taxon>ecological metagenomes</taxon>
    </lineage>
</organism>
<dbReference type="Pfam" id="PF00753">
    <property type="entry name" value="Lactamase_B"/>
    <property type="match status" value="1"/>
</dbReference>
<proteinExistence type="predicted"/>